<organism evidence="3">
    <name type="scientific">uncultured Aureispira sp</name>
    <dbReference type="NCBI Taxonomy" id="1331704"/>
    <lineage>
        <taxon>Bacteria</taxon>
        <taxon>Pseudomonadati</taxon>
        <taxon>Bacteroidota</taxon>
        <taxon>Saprospiria</taxon>
        <taxon>Saprospirales</taxon>
        <taxon>Saprospiraceae</taxon>
        <taxon>Aureispira</taxon>
        <taxon>environmental samples</taxon>
    </lineage>
</organism>
<dbReference type="EC" id="2.8.1.7" evidence="3"/>
<gene>
    <name evidence="3" type="ORF">HELGO_WM10306</name>
</gene>
<reference evidence="3" key="1">
    <citation type="submission" date="2020-01" db="EMBL/GenBank/DDBJ databases">
        <authorList>
            <person name="Meier V. D."/>
            <person name="Meier V D."/>
        </authorList>
    </citation>
    <scope>NUCLEOTIDE SEQUENCE</scope>
    <source>
        <strain evidence="3">HLG_WM_MAG_10</strain>
    </source>
</reference>
<feature type="domain" description="Aminotransferase class V" evidence="2">
    <location>
        <begin position="70"/>
        <end position="422"/>
    </location>
</feature>
<dbReference type="EMBL" id="CACVAQ010000020">
    <property type="protein sequence ID" value="CAA6799068.1"/>
    <property type="molecule type" value="Genomic_DNA"/>
</dbReference>
<dbReference type="Gene3D" id="3.90.1150.10">
    <property type="entry name" value="Aspartate Aminotransferase, domain 1"/>
    <property type="match status" value="1"/>
</dbReference>
<dbReference type="AlphaFoldDB" id="A0A6S6RVE5"/>
<evidence type="ECO:0000259" key="2">
    <source>
        <dbReference type="Pfam" id="PF00266"/>
    </source>
</evidence>
<name>A0A6S6RVE5_9BACT</name>
<dbReference type="InterPro" id="IPR000192">
    <property type="entry name" value="Aminotrans_V_dom"/>
</dbReference>
<dbReference type="PANTHER" id="PTHR43092">
    <property type="entry name" value="L-CYSTEINE DESULFHYDRASE"/>
    <property type="match status" value="1"/>
</dbReference>
<dbReference type="PANTHER" id="PTHR43092:SF6">
    <property type="entry name" value="BLR1280 PROTEIN"/>
    <property type="match status" value="1"/>
</dbReference>
<proteinExistence type="predicted"/>
<accession>A0A6S6RVE5</accession>
<keyword evidence="3" id="KW-0808">Transferase</keyword>
<dbReference type="SUPFAM" id="SSF53383">
    <property type="entry name" value="PLP-dependent transferases"/>
    <property type="match status" value="1"/>
</dbReference>
<dbReference type="InterPro" id="IPR015421">
    <property type="entry name" value="PyrdxlP-dep_Trfase_major"/>
</dbReference>
<evidence type="ECO:0000256" key="1">
    <source>
        <dbReference type="ARBA" id="ARBA00022898"/>
    </source>
</evidence>
<dbReference type="InterPro" id="IPR015422">
    <property type="entry name" value="PyrdxlP-dep_Trfase_small"/>
</dbReference>
<keyword evidence="1" id="KW-0663">Pyridoxal phosphate</keyword>
<dbReference type="Pfam" id="PF00266">
    <property type="entry name" value="Aminotran_5"/>
    <property type="match status" value="1"/>
</dbReference>
<dbReference type="GO" id="GO:0031071">
    <property type="term" value="F:cysteine desulfurase activity"/>
    <property type="evidence" value="ECO:0007669"/>
    <property type="project" value="UniProtKB-EC"/>
</dbReference>
<dbReference type="Gene3D" id="3.40.640.10">
    <property type="entry name" value="Type I PLP-dependent aspartate aminotransferase-like (Major domain)"/>
    <property type="match status" value="1"/>
</dbReference>
<dbReference type="InterPro" id="IPR015424">
    <property type="entry name" value="PyrdxlP-dep_Trfase"/>
</dbReference>
<protein>
    <submittedName>
        <fullName evidence="3">Cysteine desulfurase (EC)</fullName>
        <ecNumber evidence="3">2.8.1.7</ecNumber>
    </submittedName>
</protein>
<sequence>MNNRRAFFKQMIRVGALGSFSMLNETFAAEELIETIDHLQSLPIEEAIQGEDFWKRIQEAYAVSKSYLNLNNGGVSPQPTVVLNAQKKYLELINEMPSHYLARDLPRNRFILREKLARLAGCLPQEIALMQNTTEAMNTVLLGIDWKAGDEVIVSKQDYSTVKLGWEQLAKRHQIKLIWVNLPAPIENDEAILKIYLSKVSPKTRFINLTQVINWTGQIIPVSVIAKICTQAREKGIFTLVDGAHSLAHIDFKISDLQCDAYASSLHKWLCAPIGTGMLYVRQDKIASVWPMYPFDSGQESMIEKFEHKGTISLAKEEATHTAIQFHQHIGIKLKEARLRYLKNYWAKELQAYSNVRFYTSFKAKYAGGIALFGVTDRSPNLVSAKLEKTHRIHHTMTNLEGIKGIRISPNIYTSLKDLDRFLEAMTTLLK</sequence>
<evidence type="ECO:0000313" key="3">
    <source>
        <dbReference type="EMBL" id="CAA6799068.1"/>
    </source>
</evidence>